<organism evidence="1 2">
    <name type="scientific">Linnemannia elongata AG-77</name>
    <dbReference type="NCBI Taxonomy" id="1314771"/>
    <lineage>
        <taxon>Eukaryota</taxon>
        <taxon>Fungi</taxon>
        <taxon>Fungi incertae sedis</taxon>
        <taxon>Mucoromycota</taxon>
        <taxon>Mortierellomycotina</taxon>
        <taxon>Mortierellomycetes</taxon>
        <taxon>Mortierellales</taxon>
        <taxon>Mortierellaceae</taxon>
        <taxon>Linnemannia</taxon>
    </lineage>
</organism>
<dbReference type="Proteomes" id="UP000078512">
    <property type="component" value="Unassembled WGS sequence"/>
</dbReference>
<gene>
    <name evidence="1" type="ORF">K457DRAFT_23730</name>
</gene>
<dbReference type="AlphaFoldDB" id="A0A197JJY0"/>
<protein>
    <submittedName>
        <fullName evidence="1">Uncharacterized protein</fullName>
    </submittedName>
</protein>
<name>A0A197JJY0_9FUNG</name>
<reference evidence="1 2" key="1">
    <citation type="submission" date="2016-05" db="EMBL/GenBank/DDBJ databases">
        <title>Genome sequencing reveals origins of a unique bacterial endosymbiosis in the earliest lineages of terrestrial Fungi.</title>
        <authorList>
            <consortium name="DOE Joint Genome Institute"/>
            <person name="Uehling J."/>
            <person name="Gryganskyi A."/>
            <person name="Hameed K."/>
            <person name="Tschaplinski T."/>
            <person name="Misztal P."/>
            <person name="Wu S."/>
            <person name="Desiro A."/>
            <person name="Vande Pol N."/>
            <person name="Du Z.-Y."/>
            <person name="Zienkiewicz A."/>
            <person name="Zienkiewicz K."/>
            <person name="Morin E."/>
            <person name="Tisserant E."/>
            <person name="Splivallo R."/>
            <person name="Hainaut M."/>
            <person name="Henrissat B."/>
            <person name="Ohm R."/>
            <person name="Kuo A."/>
            <person name="Yan J."/>
            <person name="Lipzen A."/>
            <person name="Nolan M."/>
            <person name="Labutti K."/>
            <person name="Barry K."/>
            <person name="Goldstein A."/>
            <person name="Labbe J."/>
            <person name="Schadt C."/>
            <person name="Tuskan G."/>
            <person name="Grigoriev I."/>
            <person name="Martin F."/>
            <person name="Vilgalys R."/>
            <person name="Bonito G."/>
        </authorList>
    </citation>
    <scope>NUCLEOTIDE SEQUENCE [LARGE SCALE GENOMIC DNA]</scope>
    <source>
        <strain evidence="1 2">AG-77</strain>
    </source>
</reference>
<accession>A0A197JJY0</accession>
<evidence type="ECO:0000313" key="2">
    <source>
        <dbReference type="Proteomes" id="UP000078512"/>
    </source>
</evidence>
<dbReference type="EMBL" id="KV442087">
    <property type="protein sequence ID" value="OAQ24811.1"/>
    <property type="molecule type" value="Genomic_DNA"/>
</dbReference>
<proteinExistence type="predicted"/>
<sequence>MDQVEVAVDTKLDVALESHRYGRLVRIEDYKHLDNADPVWHKPSPDNGELLARMLEGLLIHSGYDVLLELKVEVYGTADYEDPHAQEIAKPEGTSAFKVLNIYHNQTHKVMIGAIKWYSLMTMAVMLTDGTVIVAPHNRIFHPRANSCIWIKKHLRPFVYNTMLCQLRSKLPS</sequence>
<evidence type="ECO:0000313" key="1">
    <source>
        <dbReference type="EMBL" id="OAQ24811.1"/>
    </source>
</evidence>
<dbReference type="OrthoDB" id="2439141at2759"/>
<keyword evidence="2" id="KW-1185">Reference proteome</keyword>